<dbReference type="Proteomes" id="UP000223060">
    <property type="component" value="Chromosome"/>
</dbReference>
<dbReference type="SUPFAM" id="SSF51126">
    <property type="entry name" value="Pectin lyase-like"/>
    <property type="match status" value="2"/>
</dbReference>
<evidence type="ECO:0000313" key="1">
    <source>
        <dbReference type="EMBL" id="AQY50105.1"/>
    </source>
</evidence>
<dbReference type="Gene3D" id="2.160.20.10">
    <property type="entry name" value="Single-stranded right-handed beta-helix, Pectin lyase-like"/>
    <property type="match status" value="1"/>
</dbReference>
<dbReference type="RefSeq" id="WP_036063593.1">
    <property type="nucleotide sequence ID" value="NZ_CP011102.1"/>
</dbReference>
<accession>A0A1S7FRY6</accession>
<dbReference type="InterPro" id="IPR011050">
    <property type="entry name" value="Pectin_lyase_fold/virulence"/>
</dbReference>
<reference evidence="2" key="1">
    <citation type="submission" date="2015-03" db="EMBL/GenBank/DDBJ databases">
        <authorList>
            <person name="Ferrari E."/>
            <person name="Walter M.C."/>
            <person name="Huptas C."/>
            <person name="Scherer S."/>
            <person name="Mueller-Herbst S."/>
        </authorList>
    </citation>
    <scope>NUCLEOTIDE SEQUENCE [LARGE SCALE GENOMIC DNA]</scope>
    <source>
        <strain evidence="2">LWP01</strain>
    </source>
</reference>
<dbReference type="InterPro" id="IPR006626">
    <property type="entry name" value="PbH1"/>
</dbReference>
<dbReference type="KEGG" id="lwi:UE46_02935"/>
<evidence type="ECO:0008006" key="3">
    <source>
        <dbReference type="Google" id="ProtNLM"/>
    </source>
</evidence>
<dbReference type="SMART" id="SM00710">
    <property type="entry name" value="PbH1"/>
    <property type="match status" value="9"/>
</dbReference>
<keyword evidence="2" id="KW-1185">Reference proteome</keyword>
<dbReference type="AlphaFoldDB" id="A0A1S7FRY6"/>
<organism evidence="1 2">
    <name type="scientific">Listeria weihenstephanensis</name>
    <dbReference type="NCBI Taxonomy" id="1006155"/>
    <lineage>
        <taxon>Bacteria</taxon>
        <taxon>Bacillati</taxon>
        <taxon>Bacillota</taxon>
        <taxon>Bacilli</taxon>
        <taxon>Bacillales</taxon>
        <taxon>Listeriaceae</taxon>
        <taxon>Listeria</taxon>
    </lineage>
</organism>
<name>A0A1S7FRY6_9LIST</name>
<sequence length="538" mass="57981">MGLNINIVDLKSKVNPGTDDYTETFKEAVKQIKNENGGVIYIPTGTYEVRPTKPIPLCDNLTITGDGPQSVIKIADNTGAYSVLFGQLSSSETRVSNICFEKFTINQNAKGNSITPAPGASQFAVSLKNFSHIHFSEIQFKPTTGSNAIACNGARGKSSDGTGYVDTSCRDVTVEDCRFYRETLGGVYDDNSAIYLNCSGVIVSNNKFYALGNETTLASGCIETHGGKSVITGNYSEGYATGVNIASRTVGKEGADDTLISMTPSNVTVVGNTFLGIKKGIQFWVNHPKDNVTPELTAEAWYAEKERIVLENVIISDNILSIDVSDYTNEPEGYYGIKFAGDYKGNRWVQNVMIAGNKVDFIGKSGDDVDVENGIFPANVNGKTSYGIGFTLPIHMNTISINNNTITNAPFNGIYLGRLSKDTPGKEYYAGKIQTVSINGNTITNCAYANPKGQVGMIDVRGDILGVSIQGNLLSDQFEVEKATCSIRLTEEVVGATDNPAIYMGKDIYIENNVLATRQAVTKIKPIFSAGYAESVKL</sequence>
<evidence type="ECO:0000313" key="2">
    <source>
        <dbReference type="Proteomes" id="UP000223060"/>
    </source>
</evidence>
<protein>
    <recommendedName>
        <fullName evidence="3">Right handed beta helix domain-containing protein</fullName>
    </recommendedName>
</protein>
<dbReference type="InterPro" id="IPR012334">
    <property type="entry name" value="Pectin_lyas_fold"/>
</dbReference>
<gene>
    <name evidence="1" type="ORF">UE46_02935</name>
</gene>
<dbReference type="EMBL" id="CP011102">
    <property type="protein sequence ID" value="AQY50105.1"/>
    <property type="molecule type" value="Genomic_DNA"/>
</dbReference>
<proteinExistence type="predicted"/>